<feature type="compositionally biased region" description="Basic and acidic residues" evidence="6">
    <location>
        <begin position="205"/>
        <end position="218"/>
    </location>
</feature>
<feature type="region of interest" description="Disordered" evidence="6">
    <location>
        <begin position="339"/>
        <end position="463"/>
    </location>
</feature>
<keyword evidence="5" id="KW-0206">Cytoskeleton</keyword>
<keyword evidence="4" id="KW-0493">Microtubule</keyword>
<feature type="compositionally biased region" description="Polar residues" evidence="6">
    <location>
        <begin position="247"/>
        <end position="284"/>
    </location>
</feature>
<feature type="domain" description="TPX2 C-terminal" evidence="7">
    <location>
        <begin position="396"/>
        <end position="461"/>
    </location>
</feature>
<comment type="caution">
    <text evidence="8">The sequence shown here is derived from an EMBL/GenBank/DDBJ whole genome shotgun (WGS) entry which is preliminary data.</text>
</comment>
<feature type="region of interest" description="Disordered" evidence="6">
    <location>
        <begin position="205"/>
        <end position="322"/>
    </location>
</feature>
<protein>
    <recommendedName>
        <fullName evidence="7">TPX2 C-terminal domain-containing protein</fullName>
    </recommendedName>
</protein>
<keyword evidence="3" id="KW-0963">Cytoplasm</keyword>
<sequence>MCDFVVNSSTCENKMGETAASNRGLQVSVSFGRFANDSLSWDKWSTFSPNKYLEEVEKCATHGSVAQKKAYFEAHYKKIAARKAELLSQEKETDKDASKSEDEDGEYQSGICRADAEFDASDNQKSIEGIKQETHSFDSLEGDFAIYGDYQISSDDGENKQLECRSDSSQVEKPEEEEMPTIESQDLKESSPELYKEIVMASEAEPKLVENEHSKDTKVTTGNRKINTAKAKKKPVLPSSKVAHVSSPKSLRSTTVPTKTPAFASSTRKGNSPSLSARGTTSTGENKRIANKSLHMSLSFGPSKPDPAPLTSMRKSSIMEKMGDKEIVKRTFKTFQSINLPKTSGEERSSVKKQIPSRMTEPRLQKSMPLQKKNGRPTKVDSINKISGNAVRASASLKSDMRAETGKEFPKKIEGKSNSKEAERVRLQSKLKEQREAENKKVKHNFKATPLPAFYRAQKVSKS</sequence>
<comment type="subcellular location">
    <subcellularLocation>
        <location evidence="1">Cytoplasm</location>
        <location evidence="1">Cytoskeleton</location>
    </subcellularLocation>
</comment>
<dbReference type="AlphaFoldDB" id="A0AAE1J849"/>
<proteinExistence type="inferred from homology"/>
<evidence type="ECO:0000256" key="1">
    <source>
        <dbReference type="ARBA" id="ARBA00004245"/>
    </source>
</evidence>
<evidence type="ECO:0000259" key="7">
    <source>
        <dbReference type="Pfam" id="PF06886"/>
    </source>
</evidence>
<evidence type="ECO:0000313" key="9">
    <source>
        <dbReference type="Proteomes" id="UP001293593"/>
    </source>
</evidence>
<feature type="region of interest" description="Disordered" evidence="6">
    <location>
        <begin position="150"/>
        <end position="192"/>
    </location>
</feature>
<dbReference type="GO" id="GO:0005874">
    <property type="term" value="C:microtubule"/>
    <property type="evidence" value="ECO:0007669"/>
    <property type="project" value="UniProtKB-KW"/>
</dbReference>
<dbReference type="Proteomes" id="UP001293593">
    <property type="component" value="Unassembled WGS sequence"/>
</dbReference>
<evidence type="ECO:0000256" key="2">
    <source>
        <dbReference type="ARBA" id="ARBA00005885"/>
    </source>
</evidence>
<dbReference type="PANTHER" id="PTHR47286:SF2">
    <property type="entry name" value="F3I6.9 PROTEIN"/>
    <property type="match status" value="1"/>
</dbReference>
<evidence type="ECO:0000256" key="6">
    <source>
        <dbReference type="SAM" id="MobiDB-lite"/>
    </source>
</evidence>
<gene>
    <name evidence="8" type="ORF">QN277_028764</name>
</gene>
<organism evidence="8 9">
    <name type="scientific">Acacia crassicarpa</name>
    <name type="common">northern wattle</name>
    <dbReference type="NCBI Taxonomy" id="499986"/>
    <lineage>
        <taxon>Eukaryota</taxon>
        <taxon>Viridiplantae</taxon>
        <taxon>Streptophyta</taxon>
        <taxon>Embryophyta</taxon>
        <taxon>Tracheophyta</taxon>
        <taxon>Spermatophyta</taxon>
        <taxon>Magnoliopsida</taxon>
        <taxon>eudicotyledons</taxon>
        <taxon>Gunneridae</taxon>
        <taxon>Pentapetalae</taxon>
        <taxon>rosids</taxon>
        <taxon>fabids</taxon>
        <taxon>Fabales</taxon>
        <taxon>Fabaceae</taxon>
        <taxon>Caesalpinioideae</taxon>
        <taxon>mimosoid clade</taxon>
        <taxon>Acacieae</taxon>
        <taxon>Acacia</taxon>
    </lineage>
</organism>
<name>A0AAE1J849_9FABA</name>
<feature type="compositionally biased region" description="Basic and acidic residues" evidence="6">
    <location>
        <begin position="157"/>
        <end position="173"/>
    </location>
</feature>
<reference evidence="8" key="1">
    <citation type="submission" date="2023-10" db="EMBL/GenBank/DDBJ databases">
        <title>Chromosome-level genome of the transformable northern wattle, Acacia crassicarpa.</title>
        <authorList>
            <person name="Massaro I."/>
            <person name="Sinha N.R."/>
            <person name="Poethig S."/>
            <person name="Leichty A.R."/>
        </authorList>
    </citation>
    <scope>NUCLEOTIDE SEQUENCE</scope>
    <source>
        <strain evidence="8">Acra3RX</strain>
        <tissue evidence="8">Leaf</tissue>
    </source>
</reference>
<dbReference type="PANTHER" id="PTHR47286">
    <property type="entry name" value="F3I6.9 PROTEIN"/>
    <property type="match status" value="1"/>
</dbReference>
<feature type="region of interest" description="Disordered" evidence="6">
    <location>
        <begin position="85"/>
        <end position="114"/>
    </location>
</feature>
<feature type="compositionally biased region" description="Basic and acidic residues" evidence="6">
    <location>
        <begin position="399"/>
        <end position="440"/>
    </location>
</feature>
<evidence type="ECO:0000256" key="4">
    <source>
        <dbReference type="ARBA" id="ARBA00022701"/>
    </source>
</evidence>
<dbReference type="EMBL" id="JAWXYG010000009">
    <property type="protein sequence ID" value="KAK4263339.1"/>
    <property type="molecule type" value="Genomic_DNA"/>
</dbReference>
<evidence type="ECO:0000256" key="3">
    <source>
        <dbReference type="ARBA" id="ARBA00022490"/>
    </source>
</evidence>
<keyword evidence="9" id="KW-1185">Reference proteome</keyword>
<dbReference type="InterPro" id="IPR027329">
    <property type="entry name" value="TPX2_C"/>
</dbReference>
<feature type="compositionally biased region" description="Basic and acidic residues" evidence="6">
    <location>
        <begin position="85"/>
        <end position="100"/>
    </location>
</feature>
<evidence type="ECO:0000256" key="5">
    <source>
        <dbReference type="ARBA" id="ARBA00023212"/>
    </source>
</evidence>
<evidence type="ECO:0000313" key="8">
    <source>
        <dbReference type="EMBL" id="KAK4263339.1"/>
    </source>
</evidence>
<comment type="similarity">
    <text evidence="2">Belongs to the TPX2 family.</text>
</comment>
<accession>A0AAE1J849</accession>
<dbReference type="Pfam" id="PF06886">
    <property type="entry name" value="TPX2"/>
    <property type="match status" value="1"/>
</dbReference>